<dbReference type="AlphaFoldDB" id="A0A9P6EXY8"/>
<evidence type="ECO:0000313" key="2">
    <source>
        <dbReference type="Proteomes" id="UP000723463"/>
    </source>
</evidence>
<gene>
    <name evidence="1" type="ORF">EC957_006688</name>
</gene>
<organism evidence="1 2">
    <name type="scientific">Mortierella hygrophila</name>
    <dbReference type="NCBI Taxonomy" id="979708"/>
    <lineage>
        <taxon>Eukaryota</taxon>
        <taxon>Fungi</taxon>
        <taxon>Fungi incertae sedis</taxon>
        <taxon>Mucoromycota</taxon>
        <taxon>Mortierellomycotina</taxon>
        <taxon>Mortierellomycetes</taxon>
        <taxon>Mortierellales</taxon>
        <taxon>Mortierellaceae</taxon>
        <taxon>Mortierella</taxon>
    </lineage>
</organism>
<name>A0A9P6EXY8_9FUNG</name>
<dbReference type="EMBL" id="JAAAXW010000301">
    <property type="protein sequence ID" value="KAF9538514.1"/>
    <property type="molecule type" value="Genomic_DNA"/>
</dbReference>
<protein>
    <submittedName>
        <fullName evidence="1">Uncharacterized protein</fullName>
    </submittedName>
</protein>
<proteinExistence type="predicted"/>
<sequence length="99" mass="11279">MGHTDDHKLEYQTVRLKKGEFHPGLHKVAWTEFRIPILSDSAIAGRKVVLLDDILLFIPKAKQLQIAENNLAVCLGMDRKELQPIRFEARPDHIIDVVG</sequence>
<dbReference type="Proteomes" id="UP000723463">
    <property type="component" value="Unassembled WGS sequence"/>
</dbReference>
<evidence type="ECO:0000313" key="1">
    <source>
        <dbReference type="EMBL" id="KAF9538514.1"/>
    </source>
</evidence>
<accession>A0A9P6EXY8</accession>
<keyword evidence="2" id="KW-1185">Reference proteome</keyword>
<comment type="caution">
    <text evidence="1">The sequence shown here is derived from an EMBL/GenBank/DDBJ whole genome shotgun (WGS) entry which is preliminary data.</text>
</comment>
<reference evidence="1" key="1">
    <citation type="journal article" date="2020" name="Fungal Divers.">
        <title>Resolving the Mortierellaceae phylogeny through synthesis of multi-gene phylogenetics and phylogenomics.</title>
        <authorList>
            <person name="Vandepol N."/>
            <person name="Liber J."/>
            <person name="Desiro A."/>
            <person name="Na H."/>
            <person name="Kennedy M."/>
            <person name="Barry K."/>
            <person name="Grigoriev I.V."/>
            <person name="Miller A.N."/>
            <person name="O'Donnell K."/>
            <person name="Stajich J.E."/>
            <person name="Bonito G."/>
        </authorList>
    </citation>
    <scope>NUCLEOTIDE SEQUENCE</scope>
    <source>
        <strain evidence="1">NRRL 2591</strain>
    </source>
</reference>